<dbReference type="Pfam" id="PF03481">
    <property type="entry name" value="Sua5_C"/>
    <property type="match status" value="1"/>
</dbReference>
<accession>A0A6G7YS99</accession>
<dbReference type="NCBIfam" id="TIGR00057">
    <property type="entry name" value="L-threonylcarbamoyladenylate synthase"/>
    <property type="match status" value="1"/>
</dbReference>
<evidence type="ECO:0000256" key="9">
    <source>
        <dbReference type="ARBA" id="ARBA00022741"/>
    </source>
</evidence>
<keyword evidence="7 13" id="KW-0819">tRNA processing</keyword>
<dbReference type="GO" id="GO:0005737">
    <property type="term" value="C:cytoplasm"/>
    <property type="evidence" value="ECO:0007669"/>
    <property type="project" value="UniProtKB-SubCell"/>
</dbReference>
<feature type="domain" description="YrdC-like" evidence="15">
    <location>
        <begin position="9"/>
        <end position="196"/>
    </location>
</feature>
<feature type="binding site" evidence="14">
    <location>
        <position position="218"/>
    </location>
    <ligand>
        <name>ATP</name>
        <dbReference type="ChEBI" id="CHEBI:30616"/>
    </ligand>
</feature>
<proteinExistence type="inferred from homology"/>
<feature type="binding site" evidence="14">
    <location>
        <position position="63"/>
    </location>
    <ligand>
        <name>ATP</name>
        <dbReference type="ChEBI" id="CHEBI:30616"/>
    </ligand>
</feature>
<keyword evidence="8 13" id="KW-0548">Nucleotidyltransferase</keyword>
<dbReference type="PANTHER" id="PTHR17490">
    <property type="entry name" value="SUA5"/>
    <property type="match status" value="1"/>
</dbReference>
<evidence type="ECO:0000256" key="14">
    <source>
        <dbReference type="PIRSR" id="PIRSR004930-1"/>
    </source>
</evidence>
<dbReference type="InterPro" id="IPR010923">
    <property type="entry name" value="T(6)A37_SUA5"/>
</dbReference>
<dbReference type="Gene3D" id="3.90.870.10">
    <property type="entry name" value="DHBP synthase"/>
    <property type="match status" value="1"/>
</dbReference>
<evidence type="ECO:0000256" key="4">
    <source>
        <dbReference type="ARBA" id="ARBA00015492"/>
    </source>
</evidence>
<feature type="binding site" evidence="14">
    <location>
        <position position="178"/>
    </location>
    <ligand>
        <name>L-threonine</name>
        <dbReference type="ChEBI" id="CHEBI:57926"/>
    </ligand>
</feature>
<protein>
    <recommendedName>
        <fullName evidence="4 13">Threonylcarbamoyl-AMP synthase</fullName>
        <shortName evidence="13">TC-AMP synthase</shortName>
        <ecNumber evidence="3 13">2.7.7.87</ecNumber>
    </recommendedName>
    <alternativeName>
        <fullName evidence="11 13">L-threonylcarbamoyladenylate synthase</fullName>
    </alternativeName>
</protein>
<evidence type="ECO:0000256" key="7">
    <source>
        <dbReference type="ARBA" id="ARBA00022694"/>
    </source>
</evidence>
<dbReference type="InterPro" id="IPR017945">
    <property type="entry name" value="DHBP_synth_RibB-like_a/b_dom"/>
</dbReference>
<dbReference type="GO" id="GO:0000049">
    <property type="term" value="F:tRNA binding"/>
    <property type="evidence" value="ECO:0007669"/>
    <property type="project" value="TreeGrafter"/>
</dbReference>
<feature type="binding site" evidence="14">
    <location>
        <position position="148"/>
    </location>
    <ligand>
        <name>ATP</name>
        <dbReference type="ChEBI" id="CHEBI:30616"/>
    </ligand>
</feature>
<dbReference type="EMBL" id="CP049869">
    <property type="protein sequence ID" value="QIK79601.1"/>
    <property type="molecule type" value="Genomic_DNA"/>
</dbReference>
<dbReference type="EC" id="2.7.7.87" evidence="3 13"/>
<evidence type="ECO:0000313" key="17">
    <source>
        <dbReference type="Proteomes" id="UP000503222"/>
    </source>
</evidence>
<feature type="binding site" evidence="14">
    <location>
        <position position="54"/>
    </location>
    <ligand>
        <name>ATP</name>
        <dbReference type="ChEBI" id="CHEBI:30616"/>
    </ligand>
</feature>
<feature type="binding site" evidence="14">
    <location>
        <position position="140"/>
    </location>
    <ligand>
        <name>ATP</name>
        <dbReference type="ChEBI" id="CHEBI:30616"/>
    </ligand>
</feature>
<dbReference type="GO" id="GO:0006450">
    <property type="term" value="P:regulation of translational fidelity"/>
    <property type="evidence" value="ECO:0007669"/>
    <property type="project" value="TreeGrafter"/>
</dbReference>
<keyword evidence="9 13" id="KW-0547">Nucleotide-binding</keyword>
<dbReference type="Proteomes" id="UP000503222">
    <property type="component" value="Chromosome"/>
</dbReference>
<evidence type="ECO:0000313" key="16">
    <source>
        <dbReference type="EMBL" id="QIK79601.1"/>
    </source>
</evidence>
<evidence type="ECO:0000256" key="1">
    <source>
        <dbReference type="ARBA" id="ARBA00004496"/>
    </source>
</evidence>
<evidence type="ECO:0000259" key="15">
    <source>
        <dbReference type="PROSITE" id="PS51163"/>
    </source>
</evidence>
<keyword evidence="6 13" id="KW-0808">Transferase</keyword>
<reference evidence="16 17" key="1">
    <citation type="submission" date="2020-03" db="EMBL/GenBank/DDBJ databases">
        <title>Sphingomonas sp. nov., isolated from fish.</title>
        <authorList>
            <person name="Hyun D.-W."/>
            <person name="Bae J.-W."/>
        </authorList>
    </citation>
    <scope>NUCLEOTIDE SEQUENCE [LARGE SCALE GENOMIC DNA]</scope>
    <source>
        <strain evidence="16 17">HDW15B</strain>
    </source>
</reference>
<dbReference type="InterPro" id="IPR038385">
    <property type="entry name" value="Sua5/YwlC_C"/>
</dbReference>
<feature type="binding site" evidence="14">
    <location>
        <position position="31"/>
    </location>
    <ligand>
        <name>L-threonine</name>
        <dbReference type="ChEBI" id="CHEBI:57926"/>
    </ligand>
</feature>
<dbReference type="PIRSF" id="PIRSF004930">
    <property type="entry name" value="Tln_factor_SUA5"/>
    <property type="match status" value="1"/>
</dbReference>
<evidence type="ECO:0000256" key="5">
    <source>
        <dbReference type="ARBA" id="ARBA00022490"/>
    </source>
</evidence>
<feature type="binding site" evidence="14">
    <location>
        <position position="118"/>
    </location>
    <ligand>
        <name>ATP</name>
        <dbReference type="ChEBI" id="CHEBI:30616"/>
    </ligand>
</feature>
<dbReference type="InterPro" id="IPR005145">
    <property type="entry name" value="Sua5_C"/>
</dbReference>
<dbReference type="Pfam" id="PF01300">
    <property type="entry name" value="Sua5_yciO_yrdC"/>
    <property type="match status" value="1"/>
</dbReference>
<evidence type="ECO:0000256" key="11">
    <source>
        <dbReference type="ARBA" id="ARBA00029774"/>
    </source>
</evidence>
<feature type="binding site" evidence="14">
    <location>
        <position position="138"/>
    </location>
    <ligand>
        <name>L-threonine</name>
        <dbReference type="ChEBI" id="CHEBI:57926"/>
    </ligand>
</feature>
<name>A0A6G7YS99_9SPHN</name>
<keyword evidence="5 13" id="KW-0963">Cytoplasm</keyword>
<organism evidence="16 17">
    <name type="scientific">Sphingomonas piscis</name>
    <dbReference type="NCBI Taxonomy" id="2714943"/>
    <lineage>
        <taxon>Bacteria</taxon>
        <taxon>Pseudomonadati</taxon>
        <taxon>Pseudomonadota</taxon>
        <taxon>Alphaproteobacteria</taxon>
        <taxon>Sphingomonadales</taxon>
        <taxon>Sphingomonadaceae</taxon>
        <taxon>Sphingomonas</taxon>
    </lineage>
</organism>
<dbReference type="GO" id="GO:0005524">
    <property type="term" value="F:ATP binding"/>
    <property type="evidence" value="ECO:0007669"/>
    <property type="project" value="UniProtKB-UniRule"/>
</dbReference>
<evidence type="ECO:0000256" key="12">
    <source>
        <dbReference type="ARBA" id="ARBA00048366"/>
    </source>
</evidence>
<dbReference type="InterPro" id="IPR050156">
    <property type="entry name" value="TC-AMP_synthase_SUA5"/>
</dbReference>
<evidence type="ECO:0000256" key="8">
    <source>
        <dbReference type="ARBA" id="ARBA00022695"/>
    </source>
</evidence>
<feature type="binding site" evidence="14">
    <location>
        <position position="58"/>
    </location>
    <ligand>
        <name>ATP</name>
        <dbReference type="ChEBI" id="CHEBI:30616"/>
    </ligand>
</feature>
<dbReference type="SUPFAM" id="SSF55821">
    <property type="entry name" value="YrdC/RibB"/>
    <property type="match status" value="1"/>
</dbReference>
<dbReference type="InterPro" id="IPR006070">
    <property type="entry name" value="Sua5-like_dom"/>
</dbReference>
<dbReference type="Gene3D" id="3.40.50.11030">
    <property type="entry name" value="Threonylcarbamoyl-AMP synthase, C-terminal domain"/>
    <property type="match status" value="1"/>
</dbReference>
<evidence type="ECO:0000256" key="2">
    <source>
        <dbReference type="ARBA" id="ARBA00007663"/>
    </source>
</evidence>
<evidence type="ECO:0000256" key="3">
    <source>
        <dbReference type="ARBA" id="ARBA00012584"/>
    </source>
</evidence>
<dbReference type="PANTHER" id="PTHR17490:SF16">
    <property type="entry name" value="THREONYLCARBAMOYL-AMP SYNTHASE"/>
    <property type="match status" value="1"/>
</dbReference>
<keyword evidence="17" id="KW-1185">Reference proteome</keyword>
<comment type="subcellular location">
    <subcellularLocation>
        <location evidence="1 13">Cytoplasm</location>
    </subcellularLocation>
</comment>
<evidence type="ECO:0000256" key="6">
    <source>
        <dbReference type="ARBA" id="ARBA00022679"/>
    </source>
</evidence>
<dbReference type="PROSITE" id="PS51163">
    <property type="entry name" value="YRDC"/>
    <property type="match status" value="1"/>
</dbReference>
<comment type="catalytic activity">
    <reaction evidence="12 13">
        <text>L-threonine + hydrogencarbonate + ATP = L-threonylcarbamoyladenylate + diphosphate + H2O</text>
        <dbReference type="Rhea" id="RHEA:36407"/>
        <dbReference type="ChEBI" id="CHEBI:15377"/>
        <dbReference type="ChEBI" id="CHEBI:17544"/>
        <dbReference type="ChEBI" id="CHEBI:30616"/>
        <dbReference type="ChEBI" id="CHEBI:33019"/>
        <dbReference type="ChEBI" id="CHEBI:57926"/>
        <dbReference type="ChEBI" id="CHEBI:73682"/>
        <dbReference type="EC" id="2.7.7.87"/>
    </reaction>
</comment>
<sequence length="302" mass="30967">MTRVLPFSDEAIGEAARLIAAGQPVAMPTETVYGLAADATDGEAVARIYAAKGRPSFNPLIVHVPDVAAAAEFASLSSEAEQLAARHWPGPLTMVLPLRPTGGLSSLVTAGLPTVAVRIPSHPAMQALLRATGKPLAAPSANASGSISPTRAAHVLKSLGGRIPLIVDAGPCARGIESTIVAVDGDRLRLLRPGPIDLGLELEAVGSIEAPGQLASHYAPSKPVRLNAERPGDDEYLIGFGDVGGDFNLSADADVVEAASRLFDALHEADSAAQPLIAVAPIPEEGLGAAINDRLRKAAAPR</sequence>
<dbReference type="AlphaFoldDB" id="A0A6G7YS99"/>
<dbReference type="GO" id="GO:0003725">
    <property type="term" value="F:double-stranded RNA binding"/>
    <property type="evidence" value="ECO:0007669"/>
    <property type="project" value="UniProtKB-UniRule"/>
</dbReference>
<evidence type="ECO:0000256" key="10">
    <source>
        <dbReference type="ARBA" id="ARBA00022840"/>
    </source>
</evidence>
<comment type="similarity">
    <text evidence="2 13">Belongs to the SUA5 family.</text>
</comment>
<feature type="binding site" evidence="14">
    <location>
        <position position="114"/>
    </location>
    <ligand>
        <name>ATP</name>
        <dbReference type="ChEBI" id="CHEBI:30616"/>
    </ligand>
</feature>
<gene>
    <name evidence="16" type="ORF">G7077_12485</name>
</gene>
<dbReference type="GO" id="GO:0008033">
    <property type="term" value="P:tRNA processing"/>
    <property type="evidence" value="ECO:0007669"/>
    <property type="project" value="UniProtKB-KW"/>
</dbReference>
<dbReference type="KEGG" id="spii:G7077_12485"/>
<keyword evidence="10 13" id="KW-0067">ATP-binding</keyword>
<feature type="binding site" evidence="14">
    <location>
        <position position="192"/>
    </location>
    <ligand>
        <name>ATP</name>
        <dbReference type="ChEBI" id="CHEBI:30616"/>
    </ligand>
</feature>
<evidence type="ECO:0000256" key="13">
    <source>
        <dbReference type="PIRNR" id="PIRNR004930"/>
    </source>
</evidence>
<comment type="function">
    <text evidence="13">Required for the formation of a threonylcarbamoyl group on adenosine at position 37 (t(6)A37) in tRNAs that read codons beginning with adenine.</text>
</comment>
<dbReference type="GO" id="GO:0061710">
    <property type="term" value="F:L-threonylcarbamoyladenylate synthase"/>
    <property type="evidence" value="ECO:0007669"/>
    <property type="project" value="UniProtKB-EC"/>
</dbReference>